<dbReference type="EMBL" id="JABELD010000029">
    <property type="protein sequence ID" value="MBU2738104.1"/>
    <property type="molecule type" value="Genomic_DNA"/>
</dbReference>
<feature type="transmembrane region" description="Helical" evidence="1">
    <location>
        <begin position="79"/>
        <end position="101"/>
    </location>
</feature>
<gene>
    <name evidence="2" type="ORF">HJG40_04690</name>
</gene>
<dbReference type="RefSeq" id="WP_215863102.1">
    <property type="nucleotide sequence ID" value="NZ_JABELD010000029.1"/>
</dbReference>
<evidence type="ECO:0000313" key="3">
    <source>
        <dbReference type="Proteomes" id="UP001197028"/>
    </source>
</evidence>
<organism evidence="2 3">
    <name type="scientific">Acidithiobacillus concretivorus</name>
    <dbReference type="NCBI Taxonomy" id="3063952"/>
    <lineage>
        <taxon>Bacteria</taxon>
        <taxon>Pseudomonadati</taxon>
        <taxon>Pseudomonadota</taxon>
        <taxon>Acidithiobacillia</taxon>
        <taxon>Acidithiobacillales</taxon>
        <taxon>Acidithiobacillaceae</taxon>
        <taxon>Acidithiobacillus</taxon>
    </lineage>
</organism>
<proteinExistence type="predicted"/>
<protein>
    <submittedName>
        <fullName evidence="2">Uncharacterized protein</fullName>
    </submittedName>
</protein>
<feature type="transmembrane region" description="Helical" evidence="1">
    <location>
        <begin position="15"/>
        <end position="33"/>
    </location>
</feature>
<keyword evidence="1" id="KW-0472">Membrane</keyword>
<reference evidence="2 3" key="1">
    <citation type="journal article" date="2021" name="ISME J.">
        <title>Genomic evolution of the class Acidithiobacillia: deep-branching Proteobacteria living in extreme acidic conditions.</title>
        <authorList>
            <person name="Moya-Beltran A."/>
            <person name="Beard S."/>
            <person name="Rojas-Villalobos C."/>
            <person name="Issotta F."/>
            <person name="Gallardo Y."/>
            <person name="Ulloa R."/>
            <person name="Giaveno A."/>
            <person name="Degli Esposti M."/>
            <person name="Johnson D.B."/>
            <person name="Quatrini R."/>
        </authorList>
    </citation>
    <scope>NUCLEOTIDE SEQUENCE [LARGE SCALE GENOMIC DNA]</scope>
    <source>
        <strain evidence="2 3">ATCC 19703</strain>
    </source>
</reference>
<keyword evidence="3" id="KW-1185">Reference proteome</keyword>
<accession>A0ABS5ZQ27</accession>
<dbReference type="Proteomes" id="UP001197028">
    <property type="component" value="Unassembled WGS sequence"/>
</dbReference>
<evidence type="ECO:0000313" key="2">
    <source>
        <dbReference type="EMBL" id="MBU2738104.1"/>
    </source>
</evidence>
<feature type="transmembrane region" description="Helical" evidence="1">
    <location>
        <begin position="45"/>
        <end position="67"/>
    </location>
</feature>
<keyword evidence="1" id="KW-1133">Transmembrane helix</keyword>
<evidence type="ECO:0000256" key="1">
    <source>
        <dbReference type="SAM" id="Phobius"/>
    </source>
</evidence>
<name>A0ABS5ZQ27_9PROT</name>
<keyword evidence="1" id="KW-0812">Transmembrane</keyword>
<comment type="caution">
    <text evidence="2">The sequence shown here is derived from an EMBL/GenBank/DDBJ whole genome shotgun (WGS) entry which is preliminary data.</text>
</comment>
<sequence>MFDKLFFNLTRKNGTTYLTANFLIPIYIIIGKSNSEVIFSKIRRIYSDLVSFSFFVSLSIIIVFSYFFKLSGNIIDQYIVLPALAVSIGFIFSGIAGMFLLKQKISFGFLIPFKALRQIEWVGGRMLWSGRALNWS</sequence>